<evidence type="ECO:0000313" key="3">
    <source>
        <dbReference type="EnsemblPlants" id="KRG90309"/>
    </source>
</evidence>
<dbReference type="InParanoid" id="A0A0R0E9K7"/>
<evidence type="ECO:0000313" key="2">
    <source>
        <dbReference type="EMBL" id="KRG90309.1"/>
    </source>
</evidence>
<keyword evidence="1" id="KW-0812">Transmembrane</keyword>
<reference evidence="2 3" key="1">
    <citation type="journal article" date="2010" name="Nature">
        <title>Genome sequence of the palaeopolyploid soybean.</title>
        <authorList>
            <person name="Schmutz J."/>
            <person name="Cannon S.B."/>
            <person name="Schlueter J."/>
            <person name="Ma J."/>
            <person name="Mitros T."/>
            <person name="Nelson W."/>
            <person name="Hyten D.L."/>
            <person name="Song Q."/>
            <person name="Thelen J.J."/>
            <person name="Cheng J."/>
            <person name="Xu D."/>
            <person name="Hellsten U."/>
            <person name="May G.D."/>
            <person name="Yu Y."/>
            <person name="Sakurai T."/>
            <person name="Umezawa T."/>
            <person name="Bhattacharyya M.K."/>
            <person name="Sandhu D."/>
            <person name="Valliyodan B."/>
            <person name="Lindquist E."/>
            <person name="Peto M."/>
            <person name="Grant D."/>
            <person name="Shu S."/>
            <person name="Goodstein D."/>
            <person name="Barry K."/>
            <person name="Futrell-Griggs M."/>
            <person name="Abernathy B."/>
            <person name="Du J."/>
            <person name="Tian Z."/>
            <person name="Zhu L."/>
            <person name="Gill N."/>
            <person name="Joshi T."/>
            <person name="Libault M."/>
            <person name="Sethuraman A."/>
            <person name="Zhang X.-C."/>
            <person name="Shinozaki K."/>
            <person name="Nguyen H.T."/>
            <person name="Wing R.A."/>
            <person name="Cregan P."/>
            <person name="Specht J."/>
            <person name="Grimwood J."/>
            <person name="Rokhsar D."/>
            <person name="Stacey G."/>
            <person name="Shoemaker R.C."/>
            <person name="Jackson S.A."/>
        </authorList>
    </citation>
    <scope>NUCLEOTIDE SEQUENCE</scope>
    <source>
        <strain evidence="3">cv. Williams 82</strain>
        <tissue evidence="2">Callus</tissue>
    </source>
</reference>
<evidence type="ECO:0000313" key="4">
    <source>
        <dbReference type="Proteomes" id="UP000008827"/>
    </source>
</evidence>
<dbReference type="EnsemblPlants" id="KRG90309">
    <property type="protein sequence ID" value="KRG90309"/>
    <property type="gene ID" value="GLYMA_20G082100"/>
</dbReference>
<proteinExistence type="predicted"/>
<dbReference type="AlphaFoldDB" id="A0A0R0E9K7"/>
<keyword evidence="1" id="KW-0472">Membrane</keyword>
<name>A0A0R0E9K7_SOYBN</name>
<dbReference type="EMBL" id="CM000853">
    <property type="protein sequence ID" value="KRG90309.1"/>
    <property type="molecule type" value="Genomic_DNA"/>
</dbReference>
<dbReference type="Proteomes" id="UP000008827">
    <property type="component" value="Chromosome 20"/>
</dbReference>
<sequence length="123" mass="13509">MALHSCVLTVIVTTPSPFVSTAIVLQSCALVVTTMTLLFAYSVSLTLNPFILFLLPLSLLLVPVNSFVSARFGFLELMLTVIFVERQKVWVSGIGVWEVSTKGVVFHICAPLVWLFAQALMMC</sequence>
<gene>
    <name evidence="2" type="ORF">GLYMA_20G082100</name>
</gene>
<reference evidence="3" key="2">
    <citation type="submission" date="2018-02" db="UniProtKB">
        <authorList>
            <consortium name="EnsemblPlants"/>
        </authorList>
    </citation>
    <scope>IDENTIFICATION</scope>
    <source>
        <strain evidence="3">Williams 82</strain>
    </source>
</reference>
<evidence type="ECO:0000256" key="1">
    <source>
        <dbReference type="SAM" id="Phobius"/>
    </source>
</evidence>
<accession>A0A0R0E9K7</accession>
<organism evidence="2">
    <name type="scientific">Glycine max</name>
    <name type="common">Soybean</name>
    <name type="synonym">Glycine hispida</name>
    <dbReference type="NCBI Taxonomy" id="3847"/>
    <lineage>
        <taxon>Eukaryota</taxon>
        <taxon>Viridiplantae</taxon>
        <taxon>Streptophyta</taxon>
        <taxon>Embryophyta</taxon>
        <taxon>Tracheophyta</taxon>
        <taxon>Spermatophyta</taxon>
        <taxon>Magnoliopsida</taxon>
        <taxon>eudicotyledons</taxon>
        <taxon>Gunneridae</taxon>
        <taxon>Pentapetalae</taxon>
        <taxon>rosids</taxon>
        <taxon>fabids</taxon>
        <taxon>Fabales</taxon>
        <taxon>Fabaceae</taxon>
        <taxon>Papilionoideae</taxon>
        <taxon>50 kb inversion clade</taxon>
        <taxon>NPAAA clade</taxon>
        <taxon>indigoferoid/millettioid clade</taxon>
        <taxon>Phaseoleae</taxon>
        <taxon>Glycine</taxon>
        <taxon>Glycine subgen. Soja</taxon>
    </lineage>
</organism>
<feature type="transmembrane region" description="Helical" evidence="1">
    <location>
        <begin position="104"/>
        <end position="122"/>
    </location>
</feature>
<dbReference type="Gramene" id="KRG90309">
    <property type="protein sequence ID" value="KRG90309"/>
    <property type="gene ID" value="GLYMA_20G082100"/>
</dbReference>
<keyword evidence="4" id="KW-1185">Reference proteome</keyword>
<reference evidence="2" key="3">
    <citation type="submission" date="2018-07" db="EMBL/GenBank/DDBJ databases">
        <title>WGS assembly of Glycine max.</title>
        <authorList>
            <person name="Schmutz J."/>
            <person name="Cannon S."/>
            <person name="Schlueter J."/>
            <person name="Ma J."/>
            <person name="Mitros T."/>
            <person name="Nelson W."/>
            <person name="Hyten D."/>
            <person name="Song Q."/>
            <person name="Thelen J."/>
            <person name="Cheng J."/>
            <person name="Xu D."/>
            <person name="Hellsten U."/>
            <person name="May G."/>
            <person name="Yu Y."/>
            <person name="Sakurai T."/>
            <person name="Umezawa T."/>
            <person name="Bhattacharyya M."/>
            <person name="Sandhu D."/>
            <person name="Valliyodan B."/>
            <person name="Lindquist E."/>
            <person name="Peto M."/>
            <person name="Grant D."/>
            <person name="Shu S."/>
            <person name="Goodstein D."/>
            <person name="Barry K."/>
            <person name="Futrell-Griggs M."/>
            <person name="Abernathy B."/>
            <person name="Du J."/>
            <person name="Tian Z."/>
            <person name="Zhu L."/>
            <person name="Gill N."/>
            <person name="Joshi T."/>
            <person name="Libault M."/>
            <person name="Sethuraman A."/>
            <person name="Zhang X."/>
            <person name="Shinozaki K."/>
            <person name="Nguyen H."/>
            <person name="Wing R."/>
            <person name="Cregan P."/>
            <person name="Specht J."/>
            <person name="Grimwood J."/>
            <person name="Rokhsar D."/>
            <person name="Stacey G."/>
            <person name="Shoemaker R."/>
            <person name="Jackson S."/>
        </authorList>
    </citation>
    <scope>NUCLEOTIDE SEQUENCE</scope>
    <source>
        <tissue evidence="2">Callus</tissue>
    </source>
</reference>
<protein>
    <submittedName>
        <fullName evidence="2 3">Uncharacterized protein</fullName>
    </submittedName>
</protein>
<keyword evidence="1" id="KW-1133">Transmembrane helix</keyword>